<evidence type="ECO:0000313" key="2">
    <source>
        <dbReference type="Proteomes" id="UP000188605"/>
    </source>
</evidence>
<proteinExistence type="predicted"/>
<dbReference type="Proteomes" id="UP000188605">
    <property type="component" value="Unassembled WGS sequence"/>
</dbReference>
<keyword evidence="2" id="KW-1185">Reference proteome</keyword>
<comment type="caution">
    <text evidence="1">The sequence shown here is derived from an EMBL/GenBank/DDBJ whole genome shotgun (WGS) entry which is preliminary data.</text>
</comment>
<protein>
    <submittedName>
        <fullName evidence="1">4-hydroxythreonine-4-phosphate dehydrogenase</fullName>
    </submittedName>
</protein>
<gene>
    <name evidence="1" type="ORF">AN396_03185</name>
</gene>
<name>A0ACC8XF51_9FIRM</name>
<evidence type="ECO:0000313" key="1">
    <source>
        <dbReference type="EMBL" id="ONI41748.1"/>
    </source>
</evidence>
<organism evidence="1 2">
    <name type="scientific">Candidatus Epulonipiscium fishelsonii</name>
    <dbReference type="NCBI Taxonomy" id="77094"/>
    <lineage>
        <taxon>Bacteria</taxon>
        <taxon>Bacillati</taxon>
        <taxon>Bacillota</taxon>
        <taxon>Clostridia</taxon>
        <taxon>Lachnospirales</taxon>
        <taxon>Lachnospiraceae</taxon>
        <taxon>Candidatus Epulonipiscium</taxon>
    </lineage>
</organism>
<sequence length="335" mass="36137">MKPVLGILLGDCCGVGPEIVAKLCKEEKLNKYCKPLIIGDKRIFEWAKGVVGANFEIETLETAEAIRNTTDKENIYYILDQKNVNPAEITVGKVSPIAGKASGDMLMLAIDLCKNKILDGFSFAPLNKAAMKEGGYKLESENKLFGEEFDRVGLTCEVNVLDGLWTSRVTSHVPVKDIVQYLTVDSIYNGIKLAYDTLKFSGNENPTIGVAALNPHGGENGTCGREEIEVIEPAIEKARANGMTVKGPYPADILFIKAFNGDFDAAVTMYHDQGQIALKLKGFQYGVTVHANLPVAIATAAHGSAFDIAGKNIATTDAMENAVKMTANIAMGLKK</sequence>
<reference evidence="1" key="1">
    <citation type="submission" date="2016-08" db="EMBL/GenBank/DDBJ databases">
        <authorList>
            <person name="Ngugi D.K."/>
            <person name="Miyake S."/>
            <person name="Stingl U."/>
        </authorList>
    </citation>
    <scope>NUCLEOTIDE SEQUENCE</scope>
    <source>
        <strain evidence="1">SCG-B11WGA-EpuloA1</strain>
    </source>
</reference>
<dbReference type="EMBL" id="LJDB01000029">
    <property type="protein sequence ID" value="ONI41748.1"/>
    <property type="molecule type" value="Genomic_DNA"/>
</dbReference>
<accession>A0ACC8XF51</accession>